<feature type="transmembrane region" description="Helical" evidence="13">
    <location>
        <begin position="111"/>
        <end position="133"/>
    </location>
</feature>
<keyword evidence="3" id="KW-1003">Cell membrane</keyword>
<evidence type="ECO:0000256" key="12">
    <source>
        <dbReference type="ARBA" id="ARBA00048202"/>
    </source>
</evidence>
<evidence type="ECO:0000256" key="6">
    <source>
        <dbReference type="ARBA" id="ARBA00022741"/>
    </source>
</evidence>
<dbReference type="PANTHER" id="PTHR10160:SF19">
    <property type="entry name" value="PROTON-TRANSLOCATING NAD(P)(+) TRANSHYDROGENASE"/>
    <property type="match status" value="1"/>
</dbReference>
<keyword evidence="9 13" id="KW-1133">Transmembrane helix</keyword>
<keyword evidence="6" id="KW-0547">Nucleotide-binding</keyword>
<dbReference type="RefSeq" id="XP_002141747.1">
    <property type="nucleotide sequence ID" value="XM_002141711.1"/>
</dbReference>
<dbReference type="SUPFAM" id="SSF51735">
    <property type="entry name" value="NAD(P)-binding Rossmann-fold domains"/>
    <property type="match status" value="1"/>
</dbReference>
<evidence type="ECO:0000256" key="2">
    <source>
        <dbReference type="ARBA" id="ARBA00012943"/>
    </source>
</evidence>
<evidence type="ECO:0000256" key="11">
    <source>
        <dbReference type="ARBA" id="ARBA00023136"/>
    </source>
</evidence>
<dbReference type="OrthoDB" id="37244at2759"/>
<dbReference type="GO" id="GO:0006740">
    <property type="term" value="P:NADPH regeneration"/>
    <property type="evidence" value="ECO:0007669"/>
    <property type="project" value="TreeGrafter"/>
</dbReference>
<dbReference type="Gene3D" id="3.40.50.1220">
    <property type="entry name" value="TPP-binding domain"/>
    <property type="match status" value="1"/>
</dbReference>
<name>B6AGQ7_CRYMR</name>
<protein>
    <recommendedName>
        <fullName evidence="2">proton-translocating NAD(P)(+) transhydrogenase</fullName>
        <ecNumber evidence="2">7.1.1.1</ecNumber>
    </recommendedName>
</protein>
<evidence type="ECO:0000256" key="1">
    <source>
        <dbReference type="ARBA" id="ARBA00004429"/>
    </source>
</evidence>
<dbReference type="EMBL" id="DS989733">
    <property type="protein sequence ID" value="EEA07398.1"/>
    <property type="molecule type" value="Genomic_DNA"/>
</dbReference>
<evidence type="ECO:0000256" key="4">
    <source>
        <dbReference type="ARBA" id="ARBA00022519"/>
    </source>
</evidence>
<evidence type="ECO:0000256" key="8">
    <source>
        <dbReference type="ARBA" id="ARBA00022967"/>
    </source>
</evidence>
<evidence type="ECO:0000256" key="10">
    <source>
        <dbReference type="ARBA" id="ARBA00023027"/>
    </source>
</evidence>
<dbReference type="SUPFAM" id="SSF52283">
    <property type="entry name" value="Formate/glycerate dehydrogenase catalytic domain-like"/>
    <property type="match status" value="1"/>
</dbReference>
<dbReference type="GO" id="GO:0016491">
    <property type="term" value="F:oxidoreductase activity"/>
    <property type="evidence" value="ECO:0007669"/>
    <property type="project" value="UniProtKB-KW"/>
</dbReference>
<feature type="transmembrane region" description="Helical" evidence="13">
    <location>
        <begin position="262"/>
        <end position="282"/>
    </location>
</feature>
<comment type="subcellular location">
    <subcellularLocation>
        <location evidence="1">Cell inner membrane</location>
        <topology evidence="1">Multi-pass membrane protein</topology>
    </subcellularLocation>
</comment>
<keyword evidence="7" id="KW-0521">NADP</keyword>
<feature type="domain" description="Alanine dehydrogenase/pyridine nucleotide transhydrogenase N-terminal" evidence="15">
    <location>
        <begin position="553"/>
        <end position="684"/>
    </location>
</feature>
<feature type="transmembrane region" description="Helical" evidence="13">
    <location>
        <begin position="26"/>
        <end position="45"/>
    </location>
</feature>
<dbReference type="InterPro" id="IPR024605">
    <property type="entry name" value="NADP_transhyd_a_C"/>
</dbReference>
<feature type="transmembrane region" description="Helical" evidence="13">
    <location>
        <begin position="1046"/>
        <end position="1065"/>
    </location>
</feature>
<dbReference type="Pfam" id="PF12769">
    <property type="entry name" value="PNTB_4TM"/>
    <property type="match status" value="1"/>
</dbReference>
<dbReference type="SMART" id="SM01002">
    <property type="entry name" value="AlaDh_PNT_C"/>
    <property type="match status" value="1"/>
</dbReference>
<feature type="transmembrane region" description="Helical" evidence="13">
    <location>
        <begin position="218"/>
        <end position="241"/>
    </location>
</feature>
<feature type="transmembrane region" description="Helical" evidence="13">
    <location>
        <begin position="145"/>
        <end position="165"/>
    </location>
</feature>
<dbReference type="GO" id="GO:0050661">
    <property type="term" value="F:NADP binding"/>
    <property type="evidence" value="ECO:0007669"/>
    <property type="project" value="TreeGrafter"/>
</dbReference>
<dbReference type="STRING" id="441375.B6AGQ7"/>
<dbReference type="Proteomes" id="UP000001460">
    <property type="component" value="Unassembled WGS sequence"/>
</dbReference>
<accession>B6AGQ7</accession>
<dbReference type="GO" id="GO:0005886">
    <property type="term" value="C:plasma membrane"/>
    <property type="evidence" value="ECO:0007669"/>
    <property type="project" value="UniProtKB-SubCell"/>
</dbReference>
<evidence type="ECO:0000313" key="16">
    <source>
        <dbReference type="EMBL" id="EEA07398.1"/>
    </source>
</evidence>
<keyword evidence="11 13" id="KW-0472">Membrane</keyword>
<dbReference type="NCBIfam" id="NF006942">
    <property type="entry name" value="PRK09424.1"/>
    <property type="match status" value="1"/>
</dbReference>
<evidence type="ECO:0000256" key="9">
    <source>
        <dbReference type="ARBA" id="ARBA00022989"/>
    </source>
</evidence>
<gene>
    <name evidence="16" type="ORF">CMU_035710</name>
</gene>
<feature type="transmembrane region" description="Helical" evidence="13">
    <location>
        <begin position="80"/>
        <end position="99"/>
    </location>
</feature>
<dbReference type="Pfam" id="PF01262">
    <property type="entry name" value="AlaDh_PNT_C"/>
    <property type="match status" value="1"/>
</dbReference>
<feature type="transmembrane region" description="Helical" evidence="13">
    <location>
        <begin position="991"/>
        <end position="1010"/>
    </location>
</feature>
<dbReference type="InterPro" id="IPR007886">
    <property type="entry name" value="AlaDH/PNT_N"/>
</dbReference>
<dbReference type="InterPro" id="IPR007698">
    <property type="entry name" value="AlaDH/PNT_NAD(H)-bd"/>
</dbReference>
<keyword evidence="16" id="KW-0560">Oxidoreductase</keyword>
<evidence type="ECO:0000256" key="5">
    <source>
        <dbReference type="ARBA" id="ARBA00022692"/>
    </source>
</evidence>
<keyword evidence="5 13" id="KW-0812">Transmembrane</keyword>
<evidence type="ECO:0000256" key="13">
    <source>
        <dbReference type="SAM" id="Phobius"/>
    </source>
</evidence>
<dbReference type="VEuPathDB" id="CryptoDB:CMU_035710"/>
<dbReference type="InterPro" id="IPR029035">
    <property type="entry name" value="DHS-like_NAD/FAD-binding_dom"/>
</dbReference>
<evidence type="ECO:0000259" key="14">
    <source>
        <dbReference type="SMART" id="SM01002"/>
    </source>
</evidence>
<dbReference type="PANTHER" id="PTHR10160">
    <property type="entry name" value="NAD(P) TRANSHYDROGENASE"/>
    <property type="match status" value="1"/>
</dbReference>
<dbReference type="SUPFAM" id="SSF52467">
    <property type="entry name" value="DHS-like NAD/FAD-binding domain"/>
    <property type="match status" value="1"/>
</dbReference>
<feature type="transmembrane region" description="Helical" evidence="13">
    <location>
        <begin position="185"/>
        <end position="206"/>
    </location>
</feature>
<keyword evidence="4" id="KW-0997">Cell inner membrane</keyword>
<dbReference type="InterPro" id="IPR034300">
    <property type="entry name" value="PNTB-like"/>
</dbReference>
<dbReference type="SMART" id="SM01003">
    <property type="entry name" value="AlaDh_PNT_N"/>
    <property type="match status" value="1"/>
</dbReference>
<keyword evidence="17" id="KW-1185">Reference proteome</keyword>
<evidence type="ECO:0000259" key="15">
    <source>
        <dbReference type="SMART" id="SM01003"/>
    </source>
</evidence>
<reference evidence="16" key="1">
    <citation type="submission" date="2008-06" db="EMBL/GenBank/DDBJ databases">
        <authorList>
            <person name="Lorenzi H."/>
            <person name="Inman J."/>
            <person name="Miller J."/>
            <person name="Schobel S."/>
            <person name="Amedeo P."/>
            <person name="Caler E.V."/>
            <person name="da Silva J."/>
        </authorList>
    </citation>
    <scope>NUCLEOTIDE SEQUENCE [LARGE SCALE GENOMIC DNA]</scope>
    <source>
        <strain evidence="16">RN66</strain>
    </source>
</reference>
<evidence type="ECO:0000256" key="7">
    <source>
        <dbReference type="ARBA" id="ARBA00022857"/>
    </source>
</evidence>
<dbReference type="GeneID" id="6997032"/>
<proteinExistence type="predicted"/>
<dbReference type="AlphaFoldDB" id="B6AGQ7"/>
<feature type="transmembrane region" description="Helical" evidence="13">
    <location>
        <begin position="959"/>
        <end position="984"/>
    </location>
</feature>
<dbReference type="OMA" id="RESSKCC"/>
<keyword evidence="8" id="KW-1278">Translocase</keyword>
<dbReference type="EC" id="7.1.1.1" evidence="2"/>
<dbReference type="Gene3D" id="3.40.50.720">
    <property type="entry name" value="NAD(P)-binding Rossmann-like Domain"/>
    <property type="match status" value="2"/>
</dbReference>
<dbReference type="Pfam" id="PF05222">
    <property type="entry name" value="AlaDh_PNT_N"/>
    <property type="match status" value="1"/>
</dbReference>
<evidence type="ECO:0000256" key="3">
    <source>
        <dbReference type="ARBA" id="ARBA00022475"/>
    </source>
</evidence>
<keyword evidence="10" id="KW-0520">NAD</keyword>
<dbReference type="eggNOG" id="ENOG502QQ0A">
    <property type="taxonomic scope" value="Eukaryota"/>
</dbReference>
<dbReference type="GO" id="GO:0005743">
    <property type="term" value="C:mitochondrial inner membrane"/>
    <property type="evidence" value="ECO:0007669"/>
    <property type="project" value="TreeGrafter"/>
</dbReference>
<feature type="domain" description="Alanine dehydrogenase/pyridine nucleotide transhydrogenase NAD(H)-binding" evidence="14">
    <location>
        <begin position="693"/>
        <end position="858"/>
    </location>
</feature>
<organism evidence="16 17">
    <name type="scientific">Cryptosporidium muris (strain RN66)</name>
    <dbReference type="NCBI Taxonomy" id="441375"/>
    <lineage>
        <taxon>Eukaryota</taxon>
        <taxon>Sar</taxon>
        <taxon>Alveolata</taxon>
        <taxon>Apicomplexa</taxon>
        <taxon>Conoidasida</taxon>
        <taxon>Coccidia</taxon>
        <taxon>Eucoccidiorida</taxon>
        <taxon>Eimeriorina</taxon>
        <taxon>Cryptosporidiidae</taxon>
        <taxon>Cryptosporidium</taxon>
    </lineage>
</organism>
<dbReference type="Pfam" id="PF02233">
    <property type="entry name" value="PNTB"/>
    <property type="match status" value="1"/>
</dbReference>
<evidence type="ECO:0000313" key="17">
    <source>
        <dbReference type="Proteomes" id="UP000001460"/>
    </source>
</evidence>
<dbReference type="GO" id="GO:0008750">
    <property type="term" value="F:proton-translocating NAD(P)+ transhydrogenase activity"/>
    <property type="evidence" value="ECO:0007669"/>
    <property type="project" value="UniProtKB-EC"/>
</dbReference>
<dbReference type="CDD" id="cd05304">
    <property type="entry name" value="Rubrum_tdh"/>
    <property type="match status" value="1"/>
</dbReference>
<dbReference type="InterPro" id="IPR036291">
    <property type="entry name" value="NAD(P)-bd_dom_sf"/>
</dbReference>
<feature type="transmembrane region" description="Helical" evidence="13">
    <location>
        <begin position="1016"/>
        <end position="1034"/>
    </location>
</feature>
<sequence length="1074" mass="117996">MVHYENNKLTKPTLLLENSLSLTNDIKSMVTAGYLFSALCFMACLKGLSSYETACRSNIIGFIGMSVAVLMTFLEEKFGNHYFIFLTTTIVAAFVGLFIANNIKLTKMPQLVATFHSFVGLAALFVTYSYFYSNISENSISIGRYLEIFIGSIISMITFTGSLIAALKLDDIFPSKSINIPFKKIVFETLFITMVVTGAIFCISSSEIATFTSLHCGVIIGGITGILLVAGIGGADMPVIISMLNSYSGWSTAVSGFLLDNNLLIISGALIGSSGAILSYVMCCGMNRSFLSVIFGGFDEDLGKQQVEDHKFYPTAPYEIANELLSCSKVLLVPGYGMAASHSQDEASEIVRLLIGIGVHVDIGIHPVAGRMPGHMNILLAEAQIPTILVKELETVNSQMEQYDIALIIGANDIVNPSALTENSKIYGMPVIQVWKAKQIVVCKRSMAYGYASISNELFSMSNTKMMLGSLKESLGQINLFLRESSKCCNKIVHSEVASMITKFEDQKPLLNVNSTQNISKTQTITEGGSICKTIAILPSYNEMGNEKTALFLIPPSFVQKFRNFGYGIAVSRDSLKDQHLHFTEKQYKQGGAIISNTIEELIKISDIVVKLQRPTEGEVFYMKQGQVLVCNMYIGMYYDKENQQDSLLTTLVKKGITVIALDEVPRISRAQSMDIRSTLSNISGYRAIVEAFNYLPKISRSLYSAAGKIQQSQVLVIGVGVAGLQAIATAKGMGAKIYAIDTRLASKEEAESCGATFIHIPSNELEEDQVYSKEMSENYLKKQRSLISDMLRSTDIVITSAAIPGKPSPILITKEAVCEMKPGSIIVDLSSQYGGNCELTQNNRIYIDESSGVMIIGKSDFIYSMPAQSSELCGNNMLSLFCEMGYTGDKFKCDLNNSVIGPMCVAGDFKMYWKPYHERLNIKEMKKEVQQKSKVFINYQKSNVNKTSIKKPDLLNGYIISLPFFSVCVVTLLFVFTLMGLYLNLQQLQHVFCFATSTIIGYYSVWSVTPALHSPLLSVTNALSGIILIASMLQYGSSTVTNTTLLALLATFLSSINIFGGFWITNRMLSLFN</sequence>
<comment type="catalytic activity">
    <reaction evidence="12">
        <text>NAD(+) + NADPH + H(+)(in) = NADH + NADP(+) + H(+)(out)</text>
        <dbReference type="Rhea" id="RHEA:47992"/>
        <dbReference type="ChEBI" id="CHEBI:15378"/>
        <dbReference type="ChEBI" id="CHEBI:57540"/>
        <dbReference type="ChEBI" id="CHEBI:57783"/>
        <dbReference type="ChEBI" id="CHEBI:57945"/>
        <dbReference type="ChEBI" id="CHEBI:58349"/>
        <dbReference type="EC" id="7.1.1.1"/>
    </reaction>
</comment>